<dbReference type="RefSeq" id="WP_043960745.1">
    <property type="nucleotide sequence ID" value="NZ_CBDRIS010000034.1"/>
</dbReference>
<reference evidence="3 4" key="1">
    <citation type="submission" date="2015-01" db="EMBL/GenBank/DDBJ databases">
        <title>Sequencing and annotation of Micromonospora carbonacea strain JXNU-1 genome.</title>
        <authorList>
            <person name="Long Z."/>
            <person name="Huang Y."/>
            <person name="Jiang Y."/>
        </authorList>
    </citation>
    <scope>NUCLEOTIDE SEQUENCE [LARGE SCALE GENOMIC DNA]</scope>
    <source>
        <strain evidence="3 4">JXNU-1</strain>
    </source>
</reference>
<dbReference type="PATRIC" id="fig|47853.6.peg.18"/>
<dbReference type="InterPro" id="IPR036779">
    <property type="entry name" value="LysM_dom_sf"/>
</dbReference>
<evidence type="ECO:0000259" key="2">
    <source>
        <dbReference type="PROSITE" id="PS51782"/>
    </source>
</evidence>
<protein>
    <submittedName>
        <fullName evidence="3">Peptidase M23B</fullName>
    </submittedName>
</protein>
<accession>A0A0D0X3W9</accession>
<sequence>MRSRAGKVAAHLQRYQPPTSGGNQPGGALGGPITFMFNPQQLALTKSASWIPHVVRGAADVGVAEFSGSGPRTLTLEVFLDATDTHSRTVQDRVDALLTCCVPTKASIAAKAPSPPWVKFAWGQFQTVSFYSYVSQVNATYSLFDPDGTPLRATCSLTLNEVSGSTPGQNPTSGSRTARRVHRLVAGDSLELLAHREYGDPTAWRVIAEANDIDDPVRLRPGRQLLLPAPEELRTGEGFDVQR</sequence>
<dbReference type="EMBL" id="JXSX01000001">
    <property type="protein sequence ID" value="KIR64185.1"/>
    <property type="molecule type" value="Genomic_DNA"/>
</dbReference>
<comment type="caution">
    <text evidence="3">The sequence shown here is derived from an EMBL/GenBank/DDBJ whole genome shotgun (WGS) entry which is preliminary data.</text>
</comment>
<dbReference type="PROSITE" id="PS51782">
    <property type="entry name" value="LYSM"/>
    <property type="match status" value="1"/>
</dbReference>
<dbReference type="InterPro" id="IPR045361">
    <property type="entry name" value="CIS_tube_prot_N"/>
</dbReference>
<dbReference type="OrthoDB" id="9815939at2"/>
<organism evidence="3 4">
    <name type="scientific">Micromonospora haikouensis</name>
    <dbReference type="NCBI Taxonomy" id="686309"/>
    <lineage>
        <taxon>Bacteria</taxon>
        <taxon>Bacillati</taxon>
        <taxon>Actinomycetota</taxon>
        <taxon>Actinomycetes</taxon>
        <taxon>Micromonosporales</taxon>
        <taxon>Micromonosporaceae</taxon>
        <taxon>Micromonospora</taxon>
    </lineage>
</organism>
<feature type="region of interest" description="Disordered" evidence="1">
    <location>
        <begin position="1"/>
        <end position="30"/>
    </location>
</feature>
<dbReference type="GeneID" id="301302593"/>
<proteinExistence type="predicted"/>
<gene>
    <name evidence="3" type="ORF">TK50_00075</name>
</gene>
<dbReference type="Proteomes" id="UP000032254">
    <property type="component" value="Unassembled WGS sequence"/>
</dbReference>
<feature type="domain" description="LysM" evidence="2">
    <location>
        <begin position="180"/>
        <end position="227"/>
    </location>
</feature>
<dbReference type="AlphaFoldDB" id="A0A0D0X3W9"/>
<evidence type="ECO:0000313" key="4">
    <source>
        <dbReference type="Proteomes" id="UP000032254"/>
    </source>
</evidence>
<name>A0A0D0X3W9_9ACTN</name>
<evidence type="ECO:0000313" key="3">
    <source>
        <dbReference type="EMBL" id="KIR64185.1"/>
    </source>
</evidence>
<dbReference type="Pfam" id="PF19266">
    <property type="entry name" value="CIS_tube"/>
    <property type="match status" value="1"/>
</dbReference>
<dbReference type="InterPro" id="IPR018392">
    <property type="entry name" value="LysM"/>
</dbReference>
<evidence type="ECO:0000256" key="1">
    <source>
        <dbReference type="SAM" id="MobiDB-lite"/>
    </source>
</evidence>
<dbReference type="Gene3D" id="3.10.350.10">
    <property type="entry name" value="LysM domain"/>
    <property type="match status" value="1"/>
</dbReference>
<keyword evidence="4" id="KW-1185">Reference proteome</keyword>